<evidence type="ECO:0000313" key="2">
    <source>
        <dbReference type="EMBL" id="VEL42767.1"/>
    </source>
</evidence>
<dbReference type="EMBL" id="CAAALY010276460">
    <property type="protein sequence ID" value="VEL42767.1"/>
    <property type="molecule type" value="Genomic_DNA"/>
</dbReference>
<keyword evidence="3" id="KW-1185">Reference proteome</keyword>
<protein>
    <submittedName>
        <fullName evidence="2">Uncharacterized protein</fullName>
    </submittedName>
</protein>
<feature type="region of interest" description="Disordered" evidence="1">
    <location>
        <begin position="11"/>
        <end position="74"/>
    </location>
</feature>
<comment type="caution">
    <text evidence="2">The sequence shown here is derived from an EMBL/GenBank/DDBJ whole genome shotgun (WGS) entry which is preliminary data.</text>
</comment>
<organism evidence="2 3">
    <name type="scientific">Protopolystoma xenopodis</name>
    <dbReference type="NCBI Taxonomy" id="117903"/>
    <lineage>
        <taxon>Eukaryota</taxon>
        <taxon>Metazoa</taxon>
        <taxon>Spiralia</taxon>
        <taxon>Lophotrochozoa</taxon>
        <taxon>Platyhelminthes</taxon>
        <taxon>Monogenea</taxon>
        <taxon>Polyopisthocotylea</taxon>
        <taxon>Polystomatidea</taxon>
        <taxon>Polystomatidae</taxon>
        <taxon>Protopolystoma</taxon>
    </lineage>
</organism>
<evidence type="ECO:0000313" key="3">
    <source>
        <dbReference type="Proteomes" id="UP000784294"/>
    </source>
</evidence>
<evidence type="ECO:0000256" key="1">
    <source>
        <dbReference type="SAM" id="MobiDB-lite"/>
    </source>
</evidence>
<dbReference type="AlphaFoldDB" id="A0A448XQZ6"/>
<feature type="compositionally biased region" description="Polar residues" evidence="1">
    <location>
        <begin position="20"/>
        <end position="30"/>
    </location>
</feature>
<name>A0A448XQZ6_9PLAT</name>
<gene>
    <name evidence="2" type="ORF">PXEA_LOCUS36207</name>
</gene>
<accession>A0A448XQZ6</accession>
<reference evidence="2" key="1">
    <citation type="submission" date="2018-11" db="EMBL/GenBank/DDBJ databases">
        <authorList>
            <consortium name="Pathogen Informatics"/>
        </authorList>
    </citation>
    <scope>NUCLEOTIDE SEQUENCE</scope>
</reference>
<sequence>MQPTCSACVRLEGSDGAGNQFASRRTSESSLPGRGNRGRSGARKGLPARQQLATGQKRHKQEAAGLEAVVGDEM</sequence>
<dbReference type="Proteomes" id="UP000784294">
    <property type="component" value="Unassembled WGS sequence"/>
</dbReference>
<proteinExistence type="predicted"/>